<feature type="chain" id="PRO_5019727717" description="DUF4097 domain-containing protein" evidence="1">
    <location>
        <begin position="32"/>
        <end position="329"/>
    </location>
</feature>
<accession>A0A486XTD5</accession>
<protein>
    <recommendedName>
        <fullName evidence="2">DUF4097 domain-containing protein</fullName>
    </recommendedName>
</protein>
<feature type="signal peptide" evidence="1">
    <location>
        <begin position="1"/>
        <end position="31"/>
    </location>
</feature>
<dbReference type="InterPro" id="IPR025164">
    <property type="entry name" value="Toastrack_DUF4097"/>
</dbReference>
<dbReference type="Pfam" id="PF13349">
    <property type="entry name" value="DUF4097"/>
    <property type="match status" value="1"/>
</dbReference>
<organism evidence="3">
    <name type="scientific">Rheinheimera sp. BAL341</name>
    <dbReference type="NCBI Taxonomy" id="1708203"/>
    <lineage>
        <taxon>Bacteria</taxon>
        <taxon>Pseudomonadati</taxon>
        <taxon>Pseudomonadota</taxon>
        <taxon>Gammaproteobacteria</taxon>
        <taxon>Chromatiales</taxon>
        <taxon>Chromatiaceae</taxon>
        <taxon>Rheinheimera</taxon>
    </lineage>
</organism>
<evidence type="ECO:0000313" key="3">
    <source>
        <dbReference type="EMBL" id="VHO05625.1"/>
    </source>
</evidence>
<keyword evidence="1" id="KW-0732">Signal</keyword>
<sequence length="329" mass="34551">MQPASKQSVNKAWASGLLSIMLLGISQLAFADPREAVDESVSVSANEKIYIEVMSGEITIKAIAGNTFSVKGKLDEKATGYEFDSKDGFTRFEMTMPRQLNYNWNDKTNAAELSFEVPEGASVEFKGVNGNVKVSGIHGSSQISTVNGEITANDLSNSVKLSTVNGEIKVTKASGRVELSSVNGKIDDEGSSGRLSYEVVNGDIKAKSSADEVNVSTVNGDAELELSGTQQLKLSTVNGEVEAKLRNSAAPQINGSSVSGDIELKLDSSVSARFDIKASAGGSISNKLSSDKASKAKYGPARSLQFSLGSGDGSVELTTVSGDVELDKL</sequence>
<dbReference type="EMBL" id="CAAJGR010000132">
    <property type="protein sequence ID" value="VHO05625.1"/>
    <property type="molecule type" value="Genomic_DNA"/>
</dbReference>
<feature type="domain" description="DUF4097" evidence="2">
    <location>
        <begin position="47"/>
        <end position="326"/>
    </location>
</feature>
<dbReference type="AlphaFoldDB" id="A0A486XTD5"/>
<reference evidence="3" key="1">
    <citation type="submission" date="2019-04" db="EMBL/GenBank/DDBJ databases">
        <authorList>
            <person name="Brambilla D."/>
        </authorList>
    </citation>
    <scope>NUCLEOTIDE SEQUENCE</scope>
    <source>
        <strain evidence="3">BAL1</strain>
    </source>
</reference>
<proteinExistence type="predicted"/>
<evidence type="ECO:0000259" key="2">
    <source>
        <dbReference type="Pfam" id="PF13349"/>
    </source>
</evidence>
<name>A0A486XTD5_9GAMM</name>
<evidence type="ECO:0000256" key="1">
    <source>
        <dbReference type="SAM" id="SignalP"/>
    </source>
</evidence>
<gene>
    <name evidence="3" type="ORF">BAL341_2709</name>
</gene>